<keyword evidence="3" id="KW-1185">Reference proteome</keyword>
<keyword evidence="1" id="KW-0472">Membrane</keyword>
<dbReference type="RefSeq" id="WP_166045148.1">
    <property type="nucleotide sequence ID" value="NZ_JAAMPJ010000002.1"/>
</dbReference>
<sequence length="68" mass="7589">MWSQMGELVASAGPLAFVALLSVLLIWTYFLVAMVLTKSVRPKGKADVSVRVRLFPWPRIEVDVRESG</sequence>
<evidence type="ECO:0000313" key="2">
    <source>
        <dbReference type="EMBL" id="NGY59079.1"/>
    </source>
</evidence>
<dbReference type="Proteomes" id="UP000481360">
    <property type="component" value="Unassembled WGS sequence"/>
</dbReference>
<organism evidence="2 3">
    <name type="scientific">Lentzea alba</name>
    <dbReference type="NCBI Taxonomy" id="2714351"/>
    <lineage>
        <taxon>Bacteria</taxon>
        <taxon>Bacillati</taxon>
        <taxon>Actinomycetota</taxon>
        <taxon>Actinomycetes</taxon>
        <taxon>Pseudonocardiales</taxon>
        <taxon>Pseudonocardiaceae</taxon>
        <taxon>Lentzea</taxon>
    </lineage>
</organism>
<reference evidence="2 3" key="1">
    <citation type="submission" date="2020-03" db="EMBL/GenBank/DDBJ databases">
        <title>Isolation and identification of active actinomycetes.</title>
        <authorList>
            <person name="Sun X."/>
        </authorList>
    </citation>
    <scope>NUCLEOTIDE SEQUENCE [LARGE SCALE GENOMIC DNA]</scope>
    <source>
        <strain evidence="2 3">NEAU-D13</strain>
    </source>
</reference>
<dbReference type="AlphaFoldDB" id="A0A7C9VWM7"/>
<feature type="transmembrane region" description="Helical" evidence="1">
    <location>
        <begin position="12"/>
        <end position="36"/>
    </location>
</feature>
<evidence type="ECO:0000313" key="3">
    <source>
        <dbReference type="Proteomes" id="UP000481360"/>
    </source>
</evidence>
<dbReference type="EMBL" id="JAAMPJ010000002">
    <property type="protein sequence ID" value="NGY59079.1"/>
    <property type="molecule type" value="Genomic_DNA"/>
</dbReference>
<comment type="caution">
    <text evidence="2">The sequence shown here is derived from an EMBL/GenBank/DDBJ whole genome shotgun (WGS) entry which is preliminary data.</text>
</comment>
<gene>
    <name evidence="2" type="ORF">G7043_09085</name>
</gene>
<name>A0A7C9VWM7_9PSEU</name>
<evidence type="ECO:0000256" key="1">
    <source>
        <dbReference type="SAM" id="Phobius"/>
    </source>
</evidence>
<keyword evidence="1" id="KW-1133">Transmembrane helix</keyword>
<keyword evidence="1" id="KW-0812">Transmembrane</keyword>
<accession>A0A7C9VWM7</accession>
<protein>
    <submittedName>
        <fullName evidence="2">Uncharacterized protein</fullName>
    </submittedName>
</protein>
<proteinExistence type="predicted"/>